<dbReference type="PANTHER" id="PTHR33993:SF2">
    <property type="entry name" value="VOC DOMAIN-CONTAINING PROTEIN"/>
    <property type="match status" value="1"/>
</dbReference>
<gene>
    <name evidence="2" type="ORF">LX83_000507</name>
</gene>
<organism evidence="2 3">
    <name type="scientific">Goodfellowiella coeruleoviolacea</name>
    <dbReference type="NCBI Taxonomy" id="334858"/>
    <lineage>
        <taxon>Bacteria</taxon>
        <taxon>Bacillati</taxon>
        <taxon>Actinomycetota</taxon>
        <taxon>Actinomycetes</taxon>
        <taxon>Pseudonocardiales</taxon>
        <taxon>Pseudonocardiaceae</taxon>
        <taxon>Goodfellowiella</taxon>
    </lineage>
</organism>
<dbReference type="Gene3D" id="3.10.180.10">
    <property type="entry name" value="2,3-Dihydroxybiphenyl 1,2-Dioxygenase, domain 1"/>
    <property type="match status" value="1"/>
</dbReference>
<protein>
    <recommendedName>
        <fullName evidence="1">VOC domain-containing protein</fullName>
    </recommendedName>
</protein>
<name>A0AAE3G8L1_9PSEU</name>
<dbReference type="AlphaFoldDB" id="A0AAE3G8L1"/>
<evidence type="ECO:0000313" key="2">
    <source>
        <dbReference type="EMBL" id="MCP2163667.1"/>
    </source>
</evidence>
<dbReference type="SUPFAM" id="SSF54593">
    <property type="entry name" value="Glyoxalase/Bleomycin resistance protein/Dihydroxybiphenyl dioxygenase"/>
    <property type="match status" value="1"/>
</dbReference>
<dbReference type="PROSITE" id="PS51819">
    <property type="entry name" value="VOC"/>
    <property type="match status" value="1"/>
</dbReference>
<accession>A0AAE3G8L1</accession>
<dbReference type="PANTHER" id="PTHR33993">
    <property type="entry name" value="GLYOXALASE-RELATED"/>
    <property type="match status" value="1"/>
</dbReference>
<dbReference type="InterPro" id="IPR052164">
    <property type="entry name" value="Anthracycline_SecMetBiosynth"/>
</dbReference>
<dbReference type="InterPro" id="IPR029068">
    <property type="entry name" value="Glyas_Bleomycin-R_OHBP_Dase"/>
</dbReference>
<dbReference type="InterPro" id="IPR004360">
    <property type="entry name" value="Glyas_Fos-R_dOase_dom"/>
</dbReference>
<dbReference type="Pfam" id="PF00903">
    <property type="entry name" value="Glyoxalase"/>
    <property type="match status" value="1"/>
</dbReference>
<sequence length="124" mass="12847">MSTHGPDFLSLQVRDLTAARTFYCELLGIPAAPGGPEGVLVLDSRPIPFALRGPEAGPVPEGAVGQGVVLWLACDDVDALCERLDRAGATIVRPVADGPFGRACTVADPDGYQLTLHGAAPGQR</sequence>
<dbReference type="EMBL" id="JAMTCK010000001">
    <property type="protein sequence ID" value="MCP2163667.1"/>
    <property type="molecule type" value="Genomic_DNA"/>
</dbReference>
<proteinExistence type="predicted"/>
<dbReference type="Proteomes" id="UP001206128">
    <property type="component" value="Unassembled WGS sequence"/>
</dbReference>
<reference evidence="2" key="1">
    <citation type="submission" date="2022-06" db="EMBL/GenBank/DDBJ databases">
        <title>Genomic Encyclopedia of Archaeal and Bacterial Type Strains, Phase II (KMG-II): from individual species to whole genera.</title>
        <authorList>
            <person name="Goeker M."/>
        </authorList>
    </citation>
    <scope>NUCLEOTIDE SEQUENCE</scope>
    <source>
        <strain evidence="2">DSM 43935</strain>
    </source>
</reference>
<dbReference type="InterPro" id="IPR037523">
    <property type="entry name" value="VOC_core"/>
</dbReference>
<dbReference type="RefSeq" id="WP_253766511.1">
    <property type="nucleotide sequence ID" value="NZ_JAMTCK010000001.1"/>
</dbReference>
<keyword evidence="3" id="KW-1185">Reference proteome</keyword>
<evidence type="ECO:0000313" key="3">
    <source>
        <dbReference type="Proteomes" id="UP001206128"/>
    </source>
</evidence>
<feature type="domain" description="VOC" evidence="1">
    <location>
        <begin position="5"/>
        <end position="119"/>
    </location>
</feature>
<comment type="caution">
    <text evidence="2">The sequence shown here is derived from an EMBL/GenBank/DDBJ whole genome shotgun (WGS) entry which is preliminary data.</text>
</comment>
<evidence type="ECO:0000259" key="1">
    <source>
        <dbReference type="PROSITE" id="PS51819"/>
    </source>
</evidence>
<dbReference type="CDD" id="cd06587">
    <property type="entry name" value="VOC"/>
    <property type="match status" value="1"/>
</dbReference>